<evidence type="ECO:0000313" key="2">
    <source>
        <dbReference type="Proteomes" id="UP001199816"/>
    </source>
</evidence>
<comment type="caution">
    <text evidence="1">The sequence shown here is derived from an EMBL/GenBank/DDBJ whole genome shotgun (WGS) entry which is preliminary data.</text>
</comment>
<gene>
    <name evidence="1" type="ORF">LQ567_25430</name>
</gene>
<reference evidence="1 2" key="1">
    <citation type="submission" date="2021-11" db="EMBL/GenBank/DDBJ databases">
        <title>Genomic of Niabella pedocola.</title>
        <authorList>
            <person name="Wu T."/>
        </authorList>
    </citation>
    <scope>NUCLEOTIDE SEQUENCE [LARGE SCALE GENOMIC DNA]</scope>
    <source>
        <strain evidence="1 2">JCM 31011</strain>
    </source>
</reference>
<organism evidence="1 2">
    <name type="scientific">Niabella pedocola</name>
    <dbReference type="NCBI Taxonomy" id="1752077"/>
    <lineage>
        <taxon>Bacteria</taxon>
        <taxon>Pseudomonadati</taxon>
        <taxon>Bacteroidota</taxon>
        <taxon>Chitinophagia</taxon>
        <taxon>Chitinophagales</taxon>
        <taxon>Chitinophagaceae</taxon>
        <taxon>Niabella</taxon>
    </lineage>
</organism>
<evidence type="ECO:0000313" key="1">
    <source>
        <dbReference type="EMBL" id="MCD2426152.1"/>
    </source>
</evidence>
<proteinExistence type="predicted"/>
<dbReference type="Proteomes" id="UP001199816">
    <property type="component" value="Unassembled WGS sequence"/>
</dbReference>
<protein>
    <recommendedName>
        <fullName evidence="3">DUF5723 domain-containing protein</fullName>
    </recommendedName>
</protein>
<dbReference type="RefSeq" id="WP_231008740.1">
    <property type="nucleotide sequence ID" value="NZ_JAJNEC010000008.1"/>
</dbReference>
<accession>A0ABS8Q0T9</accession>
<evidence type="ECO:0008006" key="3">
    <source>
        <dbReference type="Google" id="ProtNLM"/>
    </source>
</evidence>
<dbReference type="EMBL" id="JAJNEC010000008">
    <property type="protein sequence ID" value="MCD2426152.1"/>
    <property type="molecule type" value="Genomic_DNA"/>
</dbReference>
<keyword evidence="2" id="KW-1185">Reference proteome</keyword>
<sequence length="478" mass="54672">MNRLTLMLLFCTAIQAAFGQRILKDTLPPSLELELHLIDLPFMTDAAKTETIRRQDGSAVFPGRFNGKGYGAFYRNPGMTQATDMAHNLHGSLYYAHNALWKRLKKPRTTAGYVLNRLLANATALGTDYLAIKLPYGYAFQHEEFHRAVMTARHVYSYDAVWDFGKGLDIAVTRVKDADLVYLKKRFPADQVRLAAAGVEGEYAYFRRMQQDNFFRKSGYPFVGLSLLGTFHAINYVKLPLSGRFNRITDSILAQDKNDILARDFTGYDFSAWVYDLFTPEEPYETRGSWPDGVGIRRPVSASQLSPGMKHFLKETGRMQYLNLVSPFMIGINRIQLRPGVLFNFALRSVPTSFGYYAGGDFFLDLYNRQFLVSLGVNRNDALTLPALEMRAYGLQKRASKRFHTDVHLAAWLQPKDQLFFSRQSVLGMGLSVQPYYALTRRFGLMGSLSYKTRGWMFENPYLDQKFTGNLGFRWKVW</sequence>
<name>A0ABS8Q0T9_9BACT</name>